<feature type="compositionally biased region" description="Basic and acidic residues" evidence="1">
    <location>
        <begin position="119"/>
        <end position="145"/>
    </location>
</feature>
<evidence type="ECO:0000256" key="1">
    <source>
        <dbReference type="SAM" id="MobiDB-lite"/>
    </source>
</evidence>
<keyword evidence="3" id="KW-1185">Reference proteome</keyword>
<organism evidence="2 3">
    <name type="scientific">Mycena metata</name>
    <dbReference type="NCBI Taxonomy" id="1033252"/>
    <lineage>
        <taxon>Eukaryota</taxon>
        <taxon>Fungi</taxon>
        <taxon>Dikarya</taxon>
        <taxon>Basidiomycota</taxon>
        <taxon>Agaricomycotina</taxon>
        <taxon>Agaricomycetes</taxon>
        <taxon>Agaricomycetidae</taxon>
        <taxon>Agaricales</taxon>
        <taxon>Marasmiineae</taxon>
        <taxon>Mycenaceae</taxon>
        <taxon>Mycena</taxon>
    </lineage>
</organism>
<feature type="compositionally biased region" description="Basic and acidic residues" evidence="1">
    <location>
        <begin position="190"/>
        <end position="200"/>
    </location>
</feature>
<feature type="region of interest" description="Disordered" evidence="1">
    <location>
        <begin position="190"/>
        <end position="262"/>
    </location>
</feature>
<evidence type="ECO:0000313" key="2">
    <source>
        <dbReference type="EMBL" id="KAJ7771495.1"/>
    </source>
</evidence>
<feature type="region of interest" description="Disordered" evidence="1">
    <location>
        <begin position="100"/>
        <end position="177"/>
    </location>
</feature>
<feature type="compositionally biased region" description="Acidic residues" evidence="1">
    <location>
        <begin position="146"/>
        <end position="161"/>
    </location>
</feature>
<protein>
    <submittedName>
        <fullName evidence="2">Uncharacterized protein</fullName>
    </submittedName>
</protein>
<evidence type="ECO:0000313" key="3">
    <source>
        <dbReference type="Proteomes" id="UP001215598"/>
    </source>
</evidence>
<accession>A0AAD7JTJ6</accession>
<dbReference type="Proteomes" id="UP001215598">
    <property type="component" value="Unassembled WGS sequence"/>
</dbReference>
<gene>
    <name evidence="2" type="ORF">B0H16DRAFT_1513716</name>
</gene>
<comment type="caution">
    <text evidence="2">The sequence shown here is derived from an EMBL/GenBank/DDBJ whole genome shotgun (WGS) entry which is preliminary data.</text>
</comment>
<name>A0AAD7JTJ6_9AGAR</name>
<sequence length="345" mass="37826">MHISSRINPRTQSAEDVPVVLVTLGGKSKLLPRPSTHKEMQRLVRSHYDIDAQAGLQFEVNSWDICEGQNVEITEAAYPHLVALLDSVFVIVAQGQRDRVMPTPSATPPLLGDDELEDERTVQEDLAPNHEEEDQSDRTPKVKSDAEEEDALAESASEEDALASAQGDNDDAEENDAPQVQQAIKNEFPSHRQQAREAAAKKPARPAPAPAPARAKPRAVADRPDSSAESSRMAVAAASSDSDERFNVQVKGPGPNDKADFTTRRGHLVGKVLNGVCKNFKLDVKHAKLMLLLPDEDEDGKPLWHECELANDETIGFSGVKPHSRLIVRIEGAEEDGDEDEEYED</sequence>
<dbReference type="AlphaFoldDB" id="A0AAD7JTJ6"/>
<proteinExistence type="predicted"/>
<reference evidence="2" key="1">
    <citation type="submission" date="2023-03" db="EMBL/GenBank/DDBJ databases">
        <title>Massive genome expansion in bonnet fungi (Mycena s.s.) driven by repeated elements and novel gene families across ecological guilds.</title>
        <authorList>
            <consortium name="Lawrence Berkeley National Laboratory"/>
            <person name="Harder C.B."/>
            <person name="Miyauchi S."/>
            <person name="Viragh M."/>
            <person name="Kuo A."/>
            <person name="Thoen E."/>
            <person name="Andreopoulos B."/>
            <person name="Lu D."/>
            <person name="Skrede I."/>
            <person name="Drula E."/>
            <person name="Henrissat B."/>
            <person name="Morin E."/>
            <person name="Kohler A."/>
            <person name="Barry K."/>
            <person name="LaButti K."/>
            <person name="Morin E."/>
            <person name="Salamov A."/>
            <person name="Lipzen A."/>
            <person name="Mereny Z."/>
            <person name="Hegedus B."/>
            <person name="Baldrian P."/>
            <person name="Stursova M."/>
            <person name="Weitz H."/>
            <person name="Taylor A."/>
            <person name="Grigoriev I.V."/>
            <person name="Nagy L.G."/>
            <person name="Martin F."/>
            <person name="Kauserud H."/>
        </authorList>
    </citation>
    <scope>NUCLEOTIDE SEQUENCE</scope>
    <source>
        <strain evidence="2">CBHHK182m</strain>
    </source>
</reference>
<dbReference type="EMBL" id="JARKIB010000015">
    <property type="protein sequence ID" value="KAJ7771495.1"/>
    <property type="molecule type" value="Genomic_DNA"/>
</dbReference>